<sequence length="307" mass="34564">MSLKSDDMPGNNDVRISKRRKRVITPARKEQNRVAQRVYRQRQKERLRGEKHMVRSTDTLRVLQPTPGANHMQAEPVDPIDCCTADVPEVDPDTRPSQCLAPMTPMKLTLDHFFPSEGTYNVQNNGVHVPHVEGDTYNESIPGSNSAPDPMLPDLYQNTLELANTMLLRACLHNAQRLGISIRQFFGYECMSLCSPFYRANTTMSDDPQALIENVSSPSTPAHLQPTLPQILFPHHPILDLLPLPTLRTRAVMLAATAPTSIDAVDLKRDIIERAGIVCRGGQPWDMHSWVAAPWFLKKWKLLLGHL</sequence>
<dbReference type="AlphaFoldDB" id="A0A7U2MUF4"/>
<name>A0A7U2MUF4_ASPFN</name>
<dbReference type="PANTHER" id="PTHR38116">
    <property type="entry name" value="CHROMOSOME 7, WHOLE GENOME SHOTGUN SEQUENCE"/>
    <property type="match status" value="1"/>
</dbReference>
<evidence type="ECO:0000313" key="3">
    <source>
        <dbReference type="Proteomes" id="UP000596276"/>
    </source>
</evidence>
<reference evidence="3" key="1">
    <citation type="journal article" date="2021" name="G3 (Bethesda)">
        <title>Chromosome assembled and annotated genome sequence of Aspergillus flavus NRRL 3357.</title>
        <authorList>
            <person name="Skerker J.M."/>
            <person name="Pianalto K.M."/>
            <person name="Mondo S.J."/>
            <person name="Yang K."/>
            <person name="Arkin A.P."/>
            <person name="Keller N.P."/>
            <person name="Grigoriev I.V."/>
            <person name="Louise Glass N.L."/>
        </authorList>
    </citation>
    <scope>NUCLEOTIDE SEQUENCE [LARGE SCALE GENOMIC DNA]</scope>
    <source>
        <strain evidence="3">ATCC 200026 / FGSC A1120 / IAM 13836 / NRRL 3357 / JCM 12722 / SRRC 167</strain>
    </source>
</reference>
<evidence type="ECO:0008006" key="4">
    <source>
        <dbReference type="Google" id="ProtNLM"/>
    </source>
</evidence>
<keyword evidence="3" id="KW-1185">Reference proteome</keyword>
<dbReference type="PANTHER" id="PTHR38116:SF8">
    <property type="entry name" value="BZIP DOMAIN-CONTAINING PROTEIN"/>
    <property type="match status" value="1"/>
</dbReference>
<dbReference type="VEuPathDB" id="FungiDB:AFLA_002052"/>
<dbReference type="InterPro" id="IPR021833">
    <property type="entry name" value="DUF3425"/>
</dbReference>
<dbReference type="CDD" id="cd14688">
    <property type="entry name" value="bZIP_YAP"/>
    <property type="match status" value="1"/>
</dbReference>
<dbReference type="Proteomes" id="UP000596276">
    <property type="component" value="Chromosome 4"/>
</dbReference>
<dbReference type="EMBL" id="CP044618">
    <property type="protein sequence ID" value="QRD89690.1"/>
    <property type="molecule type" value="Genomic_DNA"/>
</dbReference>
<accession>A0A7U2MUF4</accession>
<feature type="region of interest" description="Disordered" evidence="1">
    <location>
        <begin position="1"/>
        <end position="38"/>
    </location>
</feature>
<proteinExistence type="predicted"/>
<evidence type="ECO:0000313" key="2">
    <source>
        <dbReference type="EMBL" id="QRD89690.1"/>
    </source>
</evidence>
<organism evidence="2 3">
    <name type="scientific">Aspergillus flavus (strain ATCC 200026 / FGSC A1120 / IAM 13836 / NRRL 3357 / JCM 12722 / SRRC 167)</name>
    <dbReference type="NCBI Taxonomy" id="332952"/>
    <lineage>
        <taxon>Eukaryota</taxon>
        <taxon>Fungi</taxon>
        <taxon>Dikarya</taxon>
        <taxon>Ascomycota</taxon>
        <taxon>Pezizomycotina</taxon>
        <taxon>Eurotiomycetes</taxon>
        <taxon>Eurotiomycetidae</taxon>
        <taxon>Eurotiales</taxon>
        <taxon>Aspergillaceae</taxon>
        <taxon>Aspergillus</taxon>
        <taxon>Aspergillus subgen. Circumdati</taxon>
    </lineage>
</organism>
<evidence type="ECO:0000256" key="1">
    <source>
        <dbReference type="SAM" id="MobiDB-lite"/>
    </source>
</evidence>
<gene>
    <name evidence="2" type="ORF">F9C07_1507351</name>
</gene>
<protein>
    <recommendedName>
        <fullName evidence="4">BZIP domain-containing protein</fullName>
    </recommendedName>
</protein>
<dbReference type="Pfam" id="PF11905">
    <property type="entry name" value="DUF3425"/>
    <property type="match status" value="1"/>
</dbReference>
<dbReference type="VEuPathDB" id="FungiDB:F9C07_1507351"/>